<accession>A0A660CFU9</accession>
<evidence type="ECO:0000313" key="1">
    <source>
        <dbReference type="EMBL" id="TWH22448.1"/>
    </source>
</evidence>
<proteinExistence type="predicted"/>
<dbReference type="Proteomes" id="UP000317303">
    <property type="component" value="Unassembled WGS sequence"/>
</dbReference>
<reference evidence="1 2" key="1">
    <citation type="submission" date="2019-07" db="EMBL/GenBank/DDBJ databases">
        <title>R&amp;d 2014.</title>
        <authorList>
            <person name="Klenk H.-P."/>
        </authorList>
    </citation>
    <scope>NUCLEOTIDE SEQUENCE [LARGE SCALE GENOMIC DNA]</scope>
    <source>
        <strain evidence="1 2">DSM 43194</strain>
    </source>
</reference>
<gene>
    <name evidence="1" type="ORF">JD82_04329</name>
</gene>
<dbReference type="EMBL" id="VLJV01000001">
    <property type="protein sequence ID" value="TWH22448.1"/>
    <property type="molecule type" value="Genomic_DNA"/>
</dbReference>
<dbReference type="AlphaFoldDB" id="A0A660CFU9"/>
<keyword evidence="2" id="KW-1185">Reference proteome</keyword>
<organism evidence="1 2">
    <name type="scientific">Prauserella rugosa</name>
    <dbReference type="NCBI Taxonomy" id="43354"/>
    <lineage>
        <taxon>Bacteria</taxon>
        <taxon>Bacillati</taxon>
        <taxon>Actinomycetota</taxon>
        <taxon>Actinomycetes</taxon>
        <taxon>Pseudonocardiales</taxon>
        <taxon>Pseudonocardiaceae</taxon>
        <taxon>Prauserella</taxon>
    </lineage>
</organism>
<comment type="caution">
    <text evidence="1">The sequence shown here is derived from an EMBL/GenBank/DDBJ whole genome shotgun (WGS) entry which is preliminary data.</text>
</comment>
<protein>
    <submittedName>
        <fullName evidence="1">Uncharacterized protein</fullName>
    </submittedName>
</protein>
<dbReference type="RefSeq" id="WP_030533266.1">
    <property type="nucleotide sequence ID" value="NZ_JOIJ01000013.1"/>
</dbReference>
<sequence>MFRVVNDIGLEDGADTGTFAYRIDGEHREYDVENNGDWGDGDVVGGILEDVGPPGHRPVYSSDAVAWVSAQHALAFSEALGM</sequence>
<evidence type="ECO:0000313" key="2">
    <source>
        <dbReference type="Proteomes" id="UP000317303"/>
    </source>
</evidence>
<name>A0A660CFU9_9PSEU</name>